<name>A0A223D2T6_9BACL</name>
<dbReference type="PANTHER" id="PTHR46630">
    <property type="entry name" value="TETRATRICOPEPTIDE REPEAT PROTEIN 29"/>
    <property type="match status" value="1"/>
</dbReference>
<accession>A0A223D2T6</accession>
<dbReference type="InterPro" id="IPR019734">
    <property type="entry name" value="TPR_rpt"/>
</dbReference>
<comment type="subcellular location">
    <subcellularLocation>
        <location evidence="1">Cytoplasm</location>
    </subcellularLocation>
</comment>
<dbReference type="Gene3D" id="1.10.260.40">
    <property type="entry name" value="lambda repressor-like DNA-binding domains"/>
    <property type="match status" value="1"/>
</dbReference>
<dbReference type="InterPro" id="IPR011990">
    <property type="entry name" value="TPR-like_helical_dom_sf"/>
</dbReference>
<evidence type="ECO:0000256" key="5">
    <source>
        <dbReference type="ARBA" id="ARBA00038253"/>
    </source>
</evidence>
<dbReference type="OrthoDB" id="2470999at2"/>
<dbReference type="CDD" id="cd00093">
    <property type="entry name" value="HTH_XRE"/>
    <property type="match status" value="1"/>
</dbReference>
<dbReference type="SMART" id="SM00028">
    <property type="entry name" value="TPR"/>
    <property type="match status" value="4"/>
</dbReference>
<evidence type="ECO:0000256" key="6">
    <source>
        <dbReference type="PROSITE-ProRule" id="PRU00339"/>
    </source>
</evidence>
<dbReference type="InterPro" id="IPR010982">
    <property type="entry name" value="Lambda_DNA-bd_dom_sf"/>
</dbReference>
<protein>
    <recommendedName>
        <fullName evidence="7">HTH cro/C1-type domain-containing protein</fullName>
    </recommendedName>
</protein>
<dbReference type="Gene3D" id="1.25.40.10">
    <property type="entry name" value="Tetratricopeptide repeat domain"/>
    <property type="match status" value="2"/>
</dbReference>
<dbReference type="Pfam" id="PF01381">
    <property type="entry name" value="HTH_3"/>
    <property type="match status" value="1"/>
</dbReference>
<evidence type="ECO:0000259" key="7">
    <source>
        <dbReference type="PROSITE" id="PS50943"/>
    </source>
</evidence>
<evidence type="ECO:0000313" key="9">
    <source>
        <dbReference type="Proteomes" id="UP000214688"/>
    </source>
</evidence>
<comment type="similarity">
    <text evidence="5">Belongs to the Rap family.</text>
</comment>
<proteinExistence type="inferred from homology"/>
<evidence type="ECO:0000256" key="1">
    <source>
        <dbReference type="ARBA" id="ARBA00004496"/>
    </source>
</evidence>
<evidence type="ECO:0000256" key="3">
    <source>
        <dbReference type="ARBA" id="ARBA00022737"/>
    </source>
</evidence>
<dbReference type="SMART" id="SM00530">
    <property type="entry name" value="HTH_XRE"/>
    <property type="match status" value="1"/>
</dbReference>
<sequence length="397" mass="46031">MEAATTERKRRVKKDAEAIVKYNAVIARNVLFFRNERGWSQDDLETLSGLAKANISRIENGKYGRRINDDFVAILANTFKLDPDAITETNEDITNRIHALTQASKQWPIGEETLEEAERLRNDIQDRGPKEMAQVYMILGHIEYAHWRVSRALEYYEESYRLAIQTNEPLLIQKSRYNLSLILIASGRYERAETYMKESLNEAFDDERRARALNSLGYLYYSQGDFDKAEYYYSEVQKYKLCDSGLLVTLQSHQGMGDIYRLKGDFKKAKECIDQALKIARDRNDGIGILYSYKTLSEILDDSGDIEKSLSYLKQAKSVAVSIHRNYESALIDFHLCLRLKDYEGMIHATYQITEMDAPPSELAEIYEIIAYEARAQGRMNDAFEYLEKHVTMLKRK</sequence>
<feature type="repeat" description="TPR" evidence="6">
    <location>
        <begin position="250"/>
        <end position="283"/>
    </location>
</feature>
<feature type="repeat" description="TPR" evidence="6">
    <location>
        <begin position="210"/>
        <end position="243"/>
    </location>
</feature>
<organism evidence="8 9">
    <name type="scientific">Tumebacillus algifaecis</name>
    <dbReference type="NCBI Taxonomy" id="1214604"/>
    <lineage>
        <taxon>Bacteria</taxon>
        <taxon>Bacillati</taxon>
        <taxon>Bacillota</taxon>
        <taxon>Bacilli</taxon>
        <taxon>Bacillales</taxon>
        <taxon>Alicyclobacillaceae</taxon>
        <taxon>Tumebacillus</taxon>
    </lineage>
</organism>
<dbReference type="InterPro" id="IPR001387">
    <property type="entry name" value="Cro/C1-type_HTH"/>
</dbReference>
<dbReference type="GO" id="GO:0005737">
    <property type="term" value="C:cytoplasm"/>
    <property type="evidence" value="ECO:0007669"/>
    <property type="project" value="UniProtKB-SubCell"/>
</dbReference>
<evidence type="ECO:0000313" key="8">
    <source>
        <dbReference type="EMBL" id="ASS75815.1"/>
    </source>
</evidence>
<reference evidence="8 9" key="1">
    <citation type="journal article" date="2015" name="Int. J. Syst. Evol. Microbiol.">
        <title>Tumebacillus algifaecis sp. nov., isolated from decomposing algal scum.</title>
        <authorList>
            <person name="Wu Y.F."/>
            <person name="Zhang B."/>
            <person name="Xing P."/>
            <person name="Wu Q.L."/>
            <person name="Liu S.J."/>
        </authorList>
    </citation>
    <scope>NUCLEOTIDE SEQUENCE [LARGE SCALE GENOMIC DNA]</scope>
    <source>
        <strain evidence="8 9">THMBR28</strain>
    </source>
</reference>
<dbReference type="PROSITE" id="PS50005">
    <property type="entry name" value="TPR"/>
    <property type="match status" value="2"/>
</dbReference>
<keyword evidence="4 6" id="KW-0802">TPR repeat</keyword>
<dbReference type="Proteomes" id="UP000214688">
    <property type="component" value="Chromosome"/>
</dbReference>
<evidence type="ECO:0000256" key="2">
    <source>
        <dbReference type="ARBA" id="ARBA00022490"/>
    </source>
</evidence>
<dbReference type="InterPro" id="IPR051476">
    <property type="entry name" value="Bac_ResReg_Asp_Phosphatase"/>
</dbReference>
<dbReference type="RefSeq" id="WP_094237056.1">
    <property type="nucleotide sequence ID" value="NZ_CP022657.1"/>
</dbReference>
<gene>
    <name evidence="8" type="ORF">CIG75_12990</name>
</gene>
<keyword evidence="9" id="KW-1185">Reference proteome</keyword>
<dbReference type="Pfam" id="PF13424">
    <property type="entry name" value="TPR_12"/>
    <property type="match status" value="2"/>
</dbReference>
<dbReference type="GO" id="GO:0003677">
    <property type="term" value="F:DNA binding"/>
    <property type="evidence" value="ECO:0007669"/>
    <property type="project" value="InterPro"/>
</dbReference>
<dbReference type="EMBL" id="CP022657">
    <property type="protein sequence ID" value="ASS75815.1"/>
    <property type="molecule type" value="Genomic_DNA"/>
</dbReference>
<keyword evidence="3" id="KW-0677">Repeat</keyword>
<dbReference type="SUPFAM" id="SSF48452">
    <property type="entry name" value="TPR-like"/>
    <property type="match status" value="1"/>
</dbReference>
<dbReference type="SUPFAM" id="SSF47413">
    <property type="entry name" value="lambda repressor-like DNA-binding domains"/>
    <property type="match status" value="1"/>
</dbReference>
<dbReference type="AlphaFoldDB" id="A0A223D2T6"/>
<keyword evidence="2" id="KW-0963">Cytoplasm</keyword>
<feature type="domain" description="HTH cro/C1-type" evidence="7">
    <location>
        <begin position="34"/>
        <end position="86"/>
    </location>
</feature>
<dbReference type="PANTHER" id="PTHR46630:SF1">
    <property type="entry name" value="TETRATRICOPEPTIDE REPEAT PROTEIN 29"/>
    <property type="match status" value="1"/>
</dbReference>
<dbReference type="PROSITE" id="PS50943">
    <property type="entry name" value="HTH_CROC1"/>
    <property type="match status" value="1"/>
</dbReference>
<dbReference type="KEGG" id="tab:CIG75_12990"/>
<evidence type="ECO:0000256" key="4">
    <source>
        <dbReference type="ARBA" id="ARBA00022803"/>
    </source>
</evidence>